<organism evidence="3 4">
    <name type="scientific">Scomber scombrus</name>
    <name type="common">Atlantic mackerel</name>
    <name type="synonym">Scomber vernalis</name>
    <dbReference type="NCBI Taxonomy" id="13677"/>
    <lineage>
        <taxon>Eukaryota</taxon>
        <taxon>Metazoa</taxon>
        <taxon>Chordata</taxon>
        <taxon>Craniata</taxon>
        <taxon>Vertebrata</taxon>
        <taxon>Euteleostomi</taxon>
        <taxon>Actinopterygii</taxon>
        <taxon>Neopterygii</taxon>
        <taxon>Teleostei</taxon>
        <taxon>Neoteleostei</taxon>
        <taxon>Acanthomorphata</taxon>
        <taxon>Pelagiaria</taxon>
        <taxon>Scombriformes</taxon>
        <taxon>Scombridae</taxon>
        <taxon>Scomber</taxon>
    </lineage>
</organism>
<name>A0AAV1P728_SCOSC</name>
<dbReference type="Proteomes" id="UP001314229">
    <property type="component" value="Unassembled WGS sequence"/>
</dbReference>
<keyword evidence="1" id="KW-0472">Membrane</keyword>
<keyword evidence="1" id="KW-1133">Transmembrane helix</keyword>
<keyword evidence="4" id="KW-1185">Reference proteome</keyword>
<evidence type="ECO:0000256" key="1">
    <source>
        <dbReference type="SAM" id="Phobius"/>
    </source>
</evidence>
<evidence type="ECO:0000313" key="4">
    <source>
        <dbReference type="Proteomes" id="UP001314229"/>
    </source>
</evidence>
<accession>A0AAV1P728</accession>
<feature type="transmembrane region" description="Helical" evidence="1">
    <location>
        <begin position="167"/>
        <end position="191"/>
    </location>
</feature>
<proteinExistence type="predicted"/>
<keyword evidence="2" id="KW-0732">Signal</keyword>
<gene>
    <name evidence="3" type="ORF">FSCOSCO3_A021608</name>
</gene>
<comment type="caution">
    <text evidence="3">The sequence shown here is derived from an EMBL/GenBank/DDBJ whole genome shotgun (WGS) entry which is preliminary data.</text>
</comment>
<dbReference type="EMBL" id="CAWUFR010000108">
    <property type="protein sequence ID" value="CAK6967629.1"/>
    <property type="molecule type" value="Genomic_DNA"/>
</dbReference>
<protein>
    <submittedName>
        <fullName evidence="3">Uncharacterized protein LOC122992283</fullName>
    </submittedName>
</protein>
<evidence type="ECO:0000256" key="2">
    <source>
        <dbReference type="SAM" id="SignalP"/>
    </source>
</evidence>
<dbReference type="AlphaFoldDB" id="A0AAV1P728"/>
<sequence length="227" mass="25382">MTAYTFNIIILTISLGSLLCPSHGVDTWMVFQPSTQTVNPDGSATISCEHNAINGSVEDIRLNNVIGVTATDNSRRSVLCQRGQKHCENIVMYQDRHNKSIFILLNIEEEAMNMLYECEFTLTKEELDYTKRGEPTRLLPAPANSNLIRRTTSEPVPPLQPPAQSHLFRGILIGLLALMFLYSCVITSFYIRLRNSGGDHESFPENSTYVEMRKGPVAGNSAYIYCG</sequence>
<reference evidence="3 4" key="1">
    <citation type="submission" date="2024-01" db="EMBL/GenBank/DDBJ databases">
        <authorList>
            <person name="Alioto T."/>
            <person name="Alioto T."/>
            <person name="Gomez Garrido J."/>
        </authorList>
    </citation>
    <scope>NUCLEOTIDE SEQUENCE [LARGE SCALE GENOMIC DNA]</scope>
</reference>
<evidence type="ECO:0000313" key="3">
    <source>
        <dbReference type="EMBL" id="CAK6967629.1"/>
    </source>
</evidence>
<feature type="chain" id="PRO_5043999012" evidence="2">
    <location>
        <begin position="25"/>
        <end position="227"/>
    </location>
</feature>
<keyword evidence="1" id="KW-0812">Transmembrane</keyword>
<feature type="signal peptide" evidence="2">
    <location>
        <begin position="1"/>
        <end position="24"/>
    </location>
</feature>